<evidence type="ECO:0000313" key="3">
    <source>
        <dbReference type="Proteomes" id="UP000093000"/>
    </source>
</evidence>
<gene>
    <name evidence="2" type="ORF">A0J61_04078</name>
</gene>
<evidence type="ECO:0000313" key="2">
    <source>
        <dbReference type="EMBL" id="OBZ87886.1"/>
    </source>
</evidence>
<comment type="caution">
    <text evidence="2">The sequence shown here is derived from an EMBL/GenBank/DDBJ whole genome shotgun (WGS) entry which is preliminary data.</text>
</comment>
<evidence type="ECO:0000256" key="1">
    <source>
        <dbReference type="SAM" id="SignalP"/>
    </source>
</evidence>
<reference evidence="2 3" key="1">
    <citation type="submission" date="2016-03" db="EMBL/GenBank/DDBJ databases">
        <title>Choanephora cucurbitarum.</title>
        <authorList>
            <person name="Min B."/>
            <person name="Park H."/>
            <person name="Park J.-H."/>
            <person name="Shin H.-D."/>
            <person name="Choi I.-G."/>
        </authorList>
    </citation>
    <scope>NUCLEOTIDE SEQUENCE [LARGE SCALE GENOMIC DNA]</scope>
    <source>
        <strain evidence="2 3">KUS-F28377</strain>
    </source>
</reference>
<dbReference type="EMBL" id="LUGH01000191">
    <property type="protein sequence ID" value="OBZ87886.1"/>
    <property type="molecule type" value="Genomic_DNA"/>
</dbReference>
<name>A0A1C7NH56_9FUNG</name>
<sequence>MYLSRFILAALCLASVNQAASINTQESTGAKVCDLQFNMFYWKFTSLQKYVSDLEENHHRLNKSQSQKVKSLVDELQSQMVATQSKCCFSHNSPDDGFDPDQLVIFKGFTRSMTGTSQEIVDDFKNDIPLYNDKLNTEVINDMLELKANLTDLDNRCFAE</sequence>
<dbReference type="InParanoid" id="A0A1C7NH56"/>
<feature type="signal peptide" evidence="1">
    <location>
        <begin position="1"/>
        <end position="19"/>
    </location>
</feature>
<dbReference type="AlphaFoldDB" id="A0A1C7NH56"/>
<keyword evidence="3" id="KW-1185">Reference proteome</keyword>
<protein>
    <submittedName>
        <fullName evidence="2">Uncharacterized protein</fullName>
    </submittedName>
</protein>
<organism evidence="2 3">
    <name type="scientific">Choanephora cucurbitarum</name>
    <dbReference type="NCBI Taxonomy" id="101091"/>
    <lineage>
        <taxon>Eukaryota</taxon>
        <taxon>Fungi</taxon>
        <taxon>Fungi incertae sedis</taxon>
        <taxon>Mucoromycota</taxon>
        <taxon>Mucoromycotina</taxon>
        <taxon>Mucoromycetes</taxon>
        <taxon>Mucorales</taxon>
        <taxon>Mucorineae</taxon>
        <taxon>Choanephoraceae</taxon>
        <taxon>Choanephoroideae</taxon>
        <taxon>Choanephora</taxon>
    </lineage>
</organism>
<dbReference type="OrthoDB" id="2250375at2759"/>
<accession>A0A1C7NH56</accession>
<feature type="chain" id="PRO_5008889694" evidence="1">
    <location>
        <begin position="20"/>
        <end position="160"/>
    </location>
</feature>
<proteinExistence type="predicted"/>
<dbReference type="Proteomes" id="UP000093000">
    <property type="component" value="Unassembled WGS sequence"/>
</dbReference>
<keyword evidence="1" id="KW-0732">Signal</keyword>